<dbReference type="AlphaFoldDB" id="A0A8H8DLW6"/>
<gene>
    <name evidence="1" type="ORF">BJ554DRAFT_8205</name>
</gene>
<accession>A0A8H8DLW6</accession>
<sequence length="222" mass="23937">MPTTGHAAASDSHPDRYRVVLGGSDPNACDSKLVATRTFLPGEVVGFLTGTPAKKRYTTVQVSRHEHIELDTSIVYSNHSCDPSAAFDCALRECVALRTIYPGDEITAFYPASEWDMARPFECWCGSSGVSRGRRGGLDAFGLSPSAPAMAPVCFGPFGIERARGRVNRGRPVSPCSACFKKIEGAKSIPKEALAGYRLNDHIRELLEERDSAAGTTQQQVA</sequence>
<evidence type="ECO:0000313" key="2">
    <source>
        <dbReference type="Proteomes" id="UP000673691"/>
    </source>
</evidence>
<dbReference type="PANTHER" id="PTHR12350">
    <property type="entry name" value="HISTONE-LYSINE N-METHYLTRANSFERASE-RELATED"/>
    <property type="match status" value="1"/>
</dbReference>
<evidence type="ECO:0008006" key="3">
    <source>
        <dbReference type="Google" id="ProtNLM"/>
    </source>
</evidence>
<keyword evidence="2" id="KW-1185">Reference proteome</keyword>
<comment type="caution">
    <text evidence="1">The sequence shown here is derived from an EMBL/GenBank/DDBJ whole genome shotgun (WGS) entry which is preliminary data.</text>
</comment>
<dbReference type="EMBL" id="JAEFCI010000720">
    <property type="protein sequence ID" value="KAG5463359.1"/>
    <property type="molecule type" value="Genomic_DNA"/>
</dbReference>
<dbReference type="Proteomes" id="UP000673691">
    <property type="component" value="Unassembled WGS sequence"/>
</dbReference>
<organism evidence="1 2">
    <name type="scientific">Olpidium bornovanus</name>
    <dbReference type="NCBI Taxonomy" id="278681"/>
    <lineage>
        <taxon>Eukaryota</taxon>
        <taxon>Fungi</taxon>
        <taxon>Fungi incertae sedis</taxon>
        <taxon>Olpidiomycota</taxon>
        <taxon>Olpidiomycotina</taxon>
        <taxon>Olpidiomycetes</taxon>
        <taxon>Olpidiales</taxon>
        <taxon>Olpidiaceae</taxon>
        <taxon>Olpidium</taxon>
    </lineage>
</organism>
<dbReference type="InterPro" id="IPR046341">
    <property type="entry name" value="SET_dom_sf"/>
</dbReference>
<dbReference type="CDD" id="cd08161">
    <property type="entry name" value="SET"/>
    <property type="match status" value="1"/>
</dbReference>
<dbReference type="PANTHER" id="PTHR12350:SF19">
    <property type="entry name" value="SET DOMAIN-CONTAINING PROTEIN"/>
    <property type="match status" value="1"/>
</dbReference>
<dbReference type="Gene3D" id="2.170.270.10">
    <property type="entry name" value="SET domain"/>
    <property type="match status" value="1"/>
</dbReference>
<protein>
    <recommendedName>
        <fullName evidence="3">SET domain-containing protein</fullName>
    </recommendedName>
</protein>
<dbReference type="InterPro" id="IPR053201">
    <property type="entry name" value="Flavunoidine_N-MTase"/>
</dbReference>
<reference evidence="1 2" key="1">
    <citation type="journal article" name="Sci. Rep.">
        <title>Genome-scale phylogenetic analyses confirm Olpidium as the closest living zoosporic fungus to the non-flagellated, terrestrial fungi.</title>
        <authorList>
            <person name="Chang Y."/>
            <person name="Rochon D."/>
            <person name="Sekimoto S."/>
            <person name="Wang Y."/>
            <person name="Chovatia M."/>
            <person name="Sandor L."/>
            <person name="Salamov A."/>
            <person name="Grigoriev I.V."/>
            <person name="Stajich J.E."/>
            <person name="Spatafora J.W."/>
        </authorList>
    </citation>
    <scope>NUCLEOTIDE SEQUENCE [LARGE SCALE GENOMIC DNA]</scope>
    <source>
        <strain evidence="1">S191</strain>
    </source>
</reference>
<dbReference type="SUPFAM" id="SSF82199">
    <property type="entry name" value="SET domain"/>
    <property type="match status" value="1"/>
</dbReference>
<dbReference type="OrthoDB" id="5984008at2759"/>
<name>A0A8H8DLW6_9FUNG</name>
<evidence type="ECO:0000313" key="1">
    <source>
        <dbReference type="EMBL" id="KAG5463359.1"/>
    </source>
</evidence>
<proteinExistence type="predicted"/>